<dbReference type="EMBL" id="FOXQ01000006">
    <property type="protein sequence ID" value="SFQ19245.1"/>
    <property type="molecule type" value="Genomic_DNA"/>
</dbReference>
<proteinExistence type="predicted"/>
<name>A0A1I5WHW0_9BACT</name>
<reference evidence="1 2" key="1">
    <citation type="submission" date="2016-10" db="EMBL/GenBank/DDBJ databases">
        <authorList>
            <person name="de Groot N.N."/>
        </authorList>
    </citation>
    <scope>NUCLEOTIDE SEQUENCE [LARGE SCALE GENOMIC DNA]</scope>
    <source>
        <strain evidence="1 2">DSM 28286</strain>
    </source>
</reference>
<protein>
    <submittedName>
        <fullName evidence="1">Uncharacterized protein</fullName>
    </submittedName>
</protein>
<sequence length="37" mass="4285">MKNPVPDYPRFLPGDFFYMYIRTCAPSEKKINSTASV</sequence>
<organism evidence="1 2">
    <name type="scientific">Parafilimonas terrae</name>
    <dbReference type="NCBI Taxonomy" id="1465490"/>
    <lineage>
        <taxon>Bacteria</taxon>
        <taxon>Pseudomonadati</taxon>
        <taxon>Bacteroidota</taxon>
        <taxon>Chitinophagia</taxon>
        <taxon>Chitinophagales</taxon>
        <taxon>Chitinophagaceae</taxon>
        <taxon>Parafilimonas</taxon>
    </lineage>
</organism>
<dbReference type="AlphaFoldDB" id="A0A1I5WHW0"/>
<accession>A0A1I5WHW0</accession>
<dbReference type="STRING" id="1465490.SAMN05444277_106196"/>
<evidence type="ECO:0000313" key="1">
    <source>
        <dbReference type="EMBL" id="SFQ19245.1"/>
    </source>
</evidence>
<dbReference type="Proteomes" id="UP000199031">
    <property type="component" value="Unassembled WGS sequence"/>
</dbReference>
<evidence type="ECO:0000313" key="2">
    <source>
        <dbReference type="Proteomes" id="UP000199031"/>
    </source>
</evidence>
<gene>
    <name evidence="1" type="ORF">SAMN05444277_106196</name>
</gene>
<keyword evidence="2" id="KW-1185">Reference proteome</keyword>